<gene>
    <name evidence="1" type="ORF">QBC34DRAFT_382361</name>
</gene>
<dbReference type="AlphaFoldDB" id="A0AAV9GGV6"/>
<reference evidence="1" key="1">
    <citation type="journal article" date="2023" name="Mol. Phylogenet. Evol.">
        <title>Genome-scale phylogeny and comparative genomics of the fungal order Sordariales.</title>
        <authorList>
            <person name="Hensen N."/>
            <person name="Bonometti L."/>
            <person name="Westerberg I."/>
            <person name="Brannstrom I.O."/>
            <person name="Guillou S."/>
            <person name="Cros-Aarteil S."/>
            <person name="Calhoun S."/>
            <person name="Haridas S."/>
            <person name="Kuo A."/>
            <person name="Mondo S."/>
            <person name="Pangilinan J."/>
            <person name="Riley R."/>
            <person name="LaButti K."/>
            <person name="Andreopoulos B."/>
            <person name="Lipzen A."/>
            <person name="Chen C."/>
            <person name="Yan M."/>
            <person name="Daum C."/>
            <person name="Ng V."/>
            <person name="Clum A."/>
            <person name="Steindorff A."/>
            <person name="Ohm R.A."/>
            <person name="Martin F."/>
            <person name="Silar P."/>
            <person name="Natvig D.O."/>
            <person name="Lalanne C."/>
            <person name="Gautier V."/>
            <person name="Ament-Velasquez S.L."/>
            <person name="Kruys A."/>
            <person name="Hutchinson M.I."/>
            <person name="Powell A.J."/>
            <person name="Barry K."/>
            <person name="Miller A.N."/>
            <person name="Grigoriev I.V."/>
            <person name="Debuchy R."/>
            <person name="Gladieux P."/>
            <person name="Hiltunen Thoren M."/>
            <person name="Johannesson H."/>
        </authorList>
    </citation>
    <scope>NUCLEOTIDE SEQUENCE</scope>
    <source>
        <strain evidence="1">PSN243</strain>
    </source>
</reference>
<proteinExistence type="predicted"/>
<dbReference type="PANTHER" id="PTHR14187">
    <property type="entry name" value="ALPHA KINASE/ELONGATION FACTOR 2 KINASE"/>
    <property type="match status" value="1"/>
</dbReference>
<organism evidence="1 2">
    <name type="scientific">Podospora aff. communis PSN243</name>
    <dbReference type="NCBI Taxonomy" id="3040156"/>
    <lineage>
        <taxon>Eukaryota</taxon>
        <taxon>Fungi</taxon>
        <taxon>Dikarya</taxon>
        <taxon>Ascomycota</taxon>
        <taxon>Pezizomycotina</taxon>
        <taxon>Sordariomycetes</taxon>
        <taxon>Sordariomycetidae</taxon>
        <taxon>Sordariales</taxon>
        <taxon>Podosporaceae</taxon>
        <taxon>Podospora</taxon>
    </lineage>
</organism>
<dbReference type="EMBL" id="MU865950">
    <property type="protein sequence ID" value="KAK4447404.1"/>
    <property type="molecule type" value="Genomic_DNA"/>
</dbReference>
<dbReference type="Proteomes" id="UP001321760">
    <property type="component" value="Unassembled WGS sequence"/>
</dbReference>
<protein>
    <submittedName>
        <fullName evidence="1">Uncharacterized protein</fullName>
    </submittedName>
</protein>
<evidence type="ECO:0000313" key="2">
    <source>
        <dbReference type="Proteomes" id="UP001321760"/>
    </source>
</evidence>
<dbReference type="SUPFAM" id="SSF53067">
    <property type="entry name" value="Actin-like ATPase domain"/>
    <property type="match status" value="1"/>
</dbReference>
<name>A0AAV9GGV6_9PEZI</name>
<evidence type="ECO:0000313" key="1">
    <source>
        <dbReference type="EMBL" id="KAK4447404.1"/>
    </source>
</evidence>
<sequence>MAFPGPGETGDITTFPIAVPRDLKILDDSKIRGRMLGLTEEDIMQFFDPTISGIIDLISRQVFMVEHQRLEVTHVFMSGGFAESPYLCRKIEEWARHKAPLQVDRGDNCWAAIALGAALKVAGVNSSIPTPITTCPRSYGIIMSQFLAAHKGFNESDIFWHEGRKEQMAKGRITWLVQKGDFIPFEADAHGLKTMLPTVFTVGTEVQQISEIGRHERASAIWMSNTFLVYFMFATEVLIIFVPENSERIDVQLTGAEVPEREWKLRRAPKGRRNYEVSVNVELRVTSNVRVKLTCGMTEVASQEFSL</sequence>
<dbReference type="PANTHER" id="PTHR14187:SF5">
    <property type="entry name" value="HEAT SHOCK 70 KDA PROTEIN 12A"/>
    <property type="match status" value="1"/>
</dbReference>
<keyword evidence="2" id="KW-1185">Reference proteome</keyword>
<accession>A0AAV9GGV6</accession>
<comment type="caution">
    <text evidence="1">The sequence shown here is derived from an EMBL/GenBank/DDBJ whole genome shotgun (WGS) entry which is preliminary data.</text>
</comment>
<reference evidence="1" key="2">
    <citation type="submission" date="2023-05" db="EMBL/GenBank/DDBJ databases">
        <authorList>
            <consortium name="Lawrence Berkeley National Laboratory"/>
            <person name="Steindorff A."/>
            <person name="Hensen N."/>
            <person name="Bonometti L."/>
            <person name="Westerberg I."/>
            <person name="Brannstrom I.O."/>
            <person name="Guillou S."/>
            <person name="Cros-Aarteil S."/>
            <person name="Calhoun S."/>
            <person name="Haridas S."/>
            <person name="Kuo A."/>
            <person name="Mondo S."/>
            <person name="Pangilinan J."/>
            <person name="Riley R."/>
            <person name="Labutti K."/>
            <person name="Andreopoulos B."/>
            <person name="Lipzen A."/>
            <person name="Chen C."/>
            <person name="Yanf M."/>
            <person name="Daum C."/>
            <person name="Ng V."/>
            <person name="Clum A."/>
            <person name="Ohm R."/>
            <person name="Martin F."/>
            <person name="Silar P."/>
            <person name="Natvig D."/>
            <person name="Lalanne C."/>
            <person name="Gautier V."/>
            <person name="Ament-Velasquez S.L."/>
            <person name="Kruys A."/>
            <person name="Hutchinson M.I."/>
            <person name="Powell A.J."/>
            <person name="Barry K."/>
            <person name="Miller A.N."/>
            <person name="Grigoriev I.V."/>
            <person name="Debuchy R."/>
            <person name="Gladieux P."/>
            <person name="Thoren M.H."/>
            <person name="Johannesson H."/>
        </authorList>
    </citation>
    <scope>NUCLEOTIDE SEQUENCE</scope>
    <source>
        <strain evidence="1">PSN243</strain>
    </source>
</reference>
<dbReference type="InterPro" id="IPR043129">
    <property type="entry name" value="ATPase_NBD"/>
</dbReference>